<evidence type="ECO:0000313" key="2">
    <source>
        <dbReference type="WBParaSite" id="PS1159_v2.g24597.t1"/>
    </source>
</evidence>
<name>A0AC35G9C6_9BILA</name>
<accession>A0AC35G9C6</accession>
<reference evidence="2" key="1">
    <citation type="submission" date="2022-11" db="UniProtKB">
        <authorList>
            <consortium name="WormBaseParasite"/>
        </authorList>
    </citation>
    <scope>IDENTIFICATION</scope>
</reference>
<dbReference type="Proteomes" id="UP000887580">
    <property type="component" value="Unplaced"/>
</dbReference>
<organism evidence="1 2">
    <name type="scientific">Panagrolaimus sp. PS1159</name>
    <dbReference type="NCBI Taxonomy" id="55785"/>
    <lineage>
        <taxon>Eukaryota</taxon>
        <taxon>Metazoa</taxon>
        <taxon>Ecdysozoa</taxon>
        <taxon>Nematoda</taxon>
        <taxon>Chromadorea</taxon>
        <taxon>Rhabditida</taxon>
        <taxon>Tylenchina</taxon>
        <taxon>Panagrolaimomorpha</taxon>
        <taxon>Panagrolaimoidea</taxon>
        <taxon>Panagrolaimidae</taxon>
        <taxon>Panagrolaimus</taxon>
    </lineage>
</organism>
<dbReference type="WBParaSite" id="PS1159_v2.g24597.t1">
    <property type="protein sequence ID" value="PS1159_v2.g24597.t1"/>
    <property type="gene ID" value="PS1159_v2.g24597"/>
</dbReference>
<evidence type="ECO:0000313" key="1">
    <source>
        <dbReference type="Proteomes" id="UP000887580"/>
    </source>
</evidence>
<proteinExistence type="predicted"/>
<sequence length="429" mass="48711">MSVLRSSISADEEETINMSRSRNANINFDIEAHPTELAIIVKSGIRKEQKIIYLKDLTPSVDAGIVAKFVLEKCPNIPSIKAADIEQVIHYLQKRTPTITNLQTEPKTTTNVAALFSKIEDIEAYIEMLYEETEKTKGTAYILSLSSKSTNLKHLIENEVLMAALTRVFREDSKKNFELATNIAVIFLRLSSHRSLQSIISHYKIGALSMQLIENELKRWEIWKNEAKTTSAEKGKKKWEFAIQRQDELVSVLLQILINLADDLKVENKMVKRGILPILIKCLEHGNVNLQISAATFLWKLSIFLENKDAMISQNIIEKLLPLFPTNNFTLTSALYSLLFNLSFDLNLRIKMVSNGLVPFIAPAIEQNSTALCLLYNLKRFRFHNSQWLEMCEDGGQGEIDNLSDSESEEFNGVILGAEELLLEDDPEF</sequence>
<protein>
    <submittedName>
        <fullName evidence="2">Kinesin-associated protein</fullName>
    </submittedName>
</protein>